<dbReference type="SUPFAM" id="SSF53474">
    <property type="entry name" value="alpha/beta-Hydrolases"/>
    <property type="match status" value="1"/>
</dbReference>
<dbReference type="PANTHER" id="PTHR43798:SF33">
    <property type="entry name" value="HYDROLASE, PUTATIVE (AFU_ORTHOLOGUE AFUA_2G14860)-RELATED"/>
    <property type="match status" value="1"/>
</dbReference>
<dbReference type="Proteomes" id="UP000807850">
    <property type="component" value="Unassembled WGS sequence"/>
</dbReference>
<evidence type="ECO:0000313" key="2">
    <source>
        <dbReference type="EMBL" id="MBI3540264.1"/>
    </source>
</evidence>
<accession>A0A9D6QPU3</accession>
<reference evidence="2" key="1">
    <citation type="submission" date="2020-07" db="EMBL/GenBank/DDBJ databases">
        <title>Huge and variable diversity of episymbiotic CPR bacteria and DPANN archaea in groundwater ecosystems.</title>
        <authorList>
            <person name="He C.Y."/>
            <person name="Keren R."/>
            <person name="Whittaker M."/>
            <person name="Farag I.F."/>
            <person name="Doudna J."/>
            <person name="Cate J.H.D."/>
            <person name="Banfield J.F."/>
        </authorList>
    </citation>
    <scope>NUCLEOTIDE SEQUENCE</scope>
    <source>
        <strain evidence="2">NC_groundwater_928_Pr1_S-0.2um_72_17</strain>
    </source>
</reference>
<dbReference type="Pfam" id="PF12697">
    <property type="entry name" value="Abhydrolase_6"/>
    <property type="match status" value="1"/>
</dbReference>
<evidence type="ECO:0000313" key="3">
    <source>
        <dbReference type="Proteomes" id="UP000807850"/>
    </source>
</evidence>
<proteinExistence type="predicted"/>
<comment type="caution">
    <text evidence="2">The sequence shown here is derived from an EMBL/GenBank/DDBJ whole genome shotgun (WGS) entry which is preliminary data.</text>
</comment>
<dbReference type="AlphaFoldDB" id="A0A9D6QPU3"/>
<dbReference type="Gene3D" id="3.40.50.1820">
    <property type="entry name" value="alpha/beta hydrolase"/>
    <property type="match status" value="1"/>
</dbReference>
<dbReference type="PRINTS" id="PR00111">
    <property type="entry name" value="ABHYDROLASE"/>
</dbReference>
<dbReference type="InterPro" id="IPR000073">
    <property type="entry name" value="AB_hydrolase_1"/>
</dbReference>
<dbReference type="GO" id="GO:0016787">
    <property type="term" value="F:hydrolase activity"/>
    <property type="evidence" value="ECO:0007669"/>
    <property type="project" value="UniProtKB-KW"/>
</dbReference>
<protein>
    <submittedName>
        <fullName evidence="2">Alpha/beta fold hydrolase</fullName>
    </submittedName>
</protein>
<dbReference type="InterPro" id="IPR050266">
    <property type="entry name" value="AB_hydrolase_sf"/>
</dbReference>
<dbReference type="EMBL" id="JACQAY010000276">
    <property type="protein sequence ID" value="MBI3540264.1"/>
    <property type="molecule type" value="Genomic_DNA"/>
</dbReference>
<dbReference type="InterPro" id="IPR029058">
    <property type="entry name" value="AB_hydrolase_fold"/>
</dbReference>
<dbReference type="GO" id="GO:0016020">
    <property type="term" value="C:membrane"/>
    <property type="evidence" value="ECO:0007669"/>
    <property type="project" value="TreeGrafter"/>
</dbReference>
<organism evidence="2 3">
    <name type="scientific">Eiseniibacteriota bacterium</name>
    <dbReference type="NCBI Taxonomy" id="2212470"/>
    <lineage>
        <taxon>Bacteria</taxon>
        <taxon>Candidatus Eiseniibacteriota</taxon>
    </lineage>
</organism>
<name>A0A9D6QPU3_UNCEI</name>
<gene>
    <name evidence="2" type="ORF">HY076_08335</name>
</gene>
<evidence type="ECO:0000259" key="1">
    <source>
        <dbReference type="Pfam" id="PF12697"/>
    </source>
</evidence>
<dbReference type="PANTHER" id="PTHR43798">
    <property type="entry name" value="MONOACYLGLYCEROL LIPASE"/>
    <property type="match status" value="1"/>
</dbReference>
<feature type="domain" description="AB hydrolase-1" evidence="1">
    <location>
        <begin position="40"/>
        <end position="266"/>
    </location>
</feature>
<keyword evidence="2" id="KW-0378">Hydrolase</keyword>
<sequence>MPRPIHLVALTLLALVIICAAHLAPPAAARHVAFGHGPTVVLLHGLGSSAEDWLPTARRLASRHRVELVDLPGHGGTEMPEPFSLERAAAALDASLAQISDEPVILVGHSLGGLLAAAEAIEHPARVRGLVLVETALKPQIPEDQRAAALDRLEHDYRAVLHEAYMDFGRDAAQGEKLYRNVAALDPRMVSRWIRIAWTADLSPEAPRLTVPVLVVLAERSWPSGQAWGAAAETLGYEGAPRLRALRIEGCGHFIMLDRPDRLAAVIAGFSADPEGLRMTMR</sequence>